<evidence type="ECO:0000313" key="1">
    <source>
        <dbReference type="EMBL" id="KAF9649314.1"/>
    </source>
</evidence>
<sequence length="294" mass="33224">MSWFLHPEGVAKKKDEVDSLVPDPTNPNVMVSNKSANRPFLAYKEYRHEQEKKHDEWVARKRERDERVARGEEVGPEELDPTAEVEVGLWGLVKFLLSTIIIIMLTGKFVTGSYLWEYDGKWVQAKTYLPAKQQLFSERTLTQYDGSDPNKPLYIAIDGDVYDVSANRHTYGPGGSYSIFAGRDAARAYATGCFQTHLTYDIRGLDDKELQGLIHWKKFFADHKTYFKVGTVKHVPIDPTSPIPEPCKSPKSGDGNPATSRDGENKGKEAKEESNSRSVPKKGETIRDAVREDL</sequence>
<reference evidence="1" key="1">
    <citation type="submission" date="2019-10" db="EMBL/GenBank/DDBJ databases">
        <authorList>
            <consortium name="DOE Joint Genome Institute"/>
            <person name="Kuo A."/>
            <person name="Miyauchi S."/>
            <person name="Kiss E."/>
            <person name="Drula E."/>
            <person name="Kohler A."/>
            <person name="Sanchez-Garcia M."/>
            <person name="Andreopoulos B."/>
            <person name="Barry K.W."/>
            <person name="Bonito G."/>
            <person name="Buee M."/>
            <person name="Carver A."/>
            <person name="Chen C."/>
            <person name="Cichocki N."/>
            <person name="Clum A."/>
            <person name="Culley D."/>
            <person name="Crous P.W."/>
            <person name="Fauchery L."/>
            <person name="Girlanda M."/>
            <person name="Hayes R."/>
            <person name="Keri Z."/>
            <person name="Labutti K."/>
            <person name="Lipzen A."/>
            <person name="Lombard V."/>
            <person name="Magnuson J."/>
            <person name="Maillard F."/>
            <person name="Morin E."/>
            <person name="Murat C."/>
            <person name="Nolan M."/>
            <person name="Ohm R."/>
            <person name="Pangilinan J."/>
            <person name="Pereira M."/>
            <person name="Perotto S."/>
            <person name="Peter M."/>
            <person name="Riley R."/>
            <person name="Sitrit Y."/>
            <person name="Stielow B."/>
            <person name="Szollosi G."/>
            <person name="Zifcakova L."/>
            <person name="Stursova M."/>
            <person name="Spatafora J.W."/>
            <person name="Tedersoo L."/>
            <person name="Vaario L.-M."/>
            <person name="Yamada A."/>
            <person name="Yan M."/>
            <person name="Wang P."/>
            <person name="Xu J."/>
            <person name="Bruns T."/>
            <person name="Baldrian P."/>
            <person name="Vilgalys R."/>
            <person name="Henrissat B."/>
            <person name="Grigoriev I.V."/>
            <person name="Hibbett D."/>
            <person name="Nagy L.G."/>
            <person name="Martin F.M."/>
        </authorList>
    </citation>
    <scope>NUCLEOTIDE SEQUENCE</scope>
    <source>
        <strain evidence="1">P2</strain>
    </source>
</reference>
<comment type="caution">
    <text evidence="1">The sequence shown here is derived from an EMBL/GenBank/DDBJ whole genome shotgun (WGS) entry which is preliminary data.</text>
</comment>
<accession>A0ACB6ZIG3</accession>
<gene>
    <name evidence="1" type="ORF">BDM02DRAFT_3094867</name>
</gene>
<proteinExistence type="predicted"/>
<organism evidence="1 2">
    <name type="scientific">Thelephora ganbajun</name>
    <name type="common">Ganba fungus</name>
    <dbReference type="NCBI Taxonomy" id="370292"/>
    <lineage>
        <taxon>Eukaryota</taxon>
        <taxon>Fungi</taxon>
        <taxon>Dikarya</taxon>
        <taxon>Basidiomycota</taxon>
        <taxon>Agaricomycotina</taxon>
        <taxon>Agaricomycetes</taxon>
        <taxon>Thelephorales</taxon>
        <taxon>Thelephoraceae</taxon>
        <taxon>Thelephora</taxon>
    </lineage>
</organism>
<keyword evidence="2" id="KW-1185">Reference proteome</keyword>
<protein>
    <submittedName>
        <fullName evidence="1">Cytochrome b5</fullName>
    </submittedName>
</protein>
<dbReference type="EMBL" id="MU117999">
    <property type="protein sequence ID" value="KAF9649314.1"/>
    <property type="molecule type" value="Genomic_DNA"/>
</dbReference>
<name>A0ACB6ZIG3_THEGA</name>
<reference evidence="1" key="2">
    <citation type="journal article" date="2020" name="Nat. Commun.">
        <title>Large-scale genome sequencing of mycorrhizal fungi provides insights into the early evolution of symbiotic traits.</title>
        <authorList>
            <person name="Miyauchi S."/>
            <person name="Kiss E."/>
            <person name="Kuo A."/>
            <person name="Drula E."/>
            <person name="Kohler A."/>
            <person name="Sanchez-Garcia M."/>
            <person name="Morin E."/>
            <person name="Andreopoulos B."/>
            <person name="Barry K.W."/>
            <person name="Bonito G."/>
            <person name="Buee M."/>
            <person name="Carver A."/>
            <person name="Chen C."/>
            <person name="Cichocki N."/>
            <person name="Clum A."/>
            <person name="Culley D."/>
            <person name="Crous P.W."/>
            <person name="Fauchery L."/>
            <person name="Girlanda M."/>
            <person name="Hayes R.D."/>
            <person name="Keri Z."/>
            <person name="LaButti K."/>
            <person name="Lipzen A."/>
            <person name="Lombard V."/>
            <person name="Magnuson J."/>
            <person name="Maillard F."/>
            <person name="Murat C."/>
            <person name="Nolan M."/>
            <person name="Ohm R.A."/>
            <person name="Pangilinan J."/>
            <person name="Pereira M.F."/>
            <person name="Perotto S."/>
            <person name="Peter M."/>
            <person name="Pfister S."/>
            <person name="Riley R."/>
            <person name="Sitrit Y."/>
            <person name="Stielow J.B."/>
            <person name="Szollosi G."/>
            <person name="Zifcakova L."/>
            <person name="Stursova M."/>
            <person name="Spatafora J.W."/>
            <person name="Tedersoo L."/>
            <person name="Vaario L.M."/>
            <person name="Yamada A."/>
            <person name="Yan M."/>
            <person name="Wang P."/>
            <person name="Xu J."/>
            <person name="Bruns T."/>
            <person name="Baldrian P."/>
            <person name="Vilgalys R."/>
            <person name="Dunand C."/>
            <person name="Henrissat B."/>
            <person name="Grigoriev I.V."/>
            <person name="Hibbett D."/>
            <person name="Nagy L.G."/>
            <person name="Martin F.M."/>
        </authorList>
    </citation>
    <scope>NUCLEOTIDE SEQUENCE</scope>
    <source>
        <strain evidence="1">P2</strain>
    </source>
</reference>
<evidence type="ECO:0000313" key="2">
    <source>
        <dbReference type="Proteomes" id="UP000886501"/>
    </source>
</evidence>
<dbReference type="Proteomes" id="UP000886501">
    <property type="component" value="Unassembled WGS sequence"/>
</dbReference>